<dbReference type="SUPFAM" id="SSF57903">
    <property type="entry name" value="FYVE/PHD zinc finger"/>
    <property type="match status" value="2"/>
</dbReference>
<dbReference type="SMART" id="SM00249">
    <property type="entry name" value="PHD"/>
    <property type="match status" value="2"/>
</dbReference>
<comment type="subcellular location">
    <subcellularLocation>
        <location evidence="1">Nucleus</location>
    </subcellularLocation>
</comment>
<feature type="compositionally biased region" description="Basic residues" evidence="8">
    <location>
        <begin position="1081"/>
        <end position="1092"/>
    </location>
</feature>
<feature type="compositionally biased region" description="Acidic residues" evidence="8">
    <location>
        <begin position="1136"/>
        <end position="1150"/>
    </location>
</feature>
<keyword evidence="3 6" id="KW-0863">Zinc-finger</keyword>
<feature type="region of interest" description="Disordered" evidence="8">
    <location>
        <begin position="1034"/>
        <end position="1272"/>
    </location>
</feature>
<feature type="region of interest" description="Disordered" evidence="8">
    <location>
        <begin position="1"/>
        <end position="141"/>
    </location>
</feature>
<evidence type="ECO:0000259" key="9">
    <source>
        <dbReference type="PROSITE" id="PS50016"/>
    </source>
</evidence>
<feature type="compositionally biased region" description="Low complexity" evidence="8">
    <location>
        <begin position="1255"/>
        <end position="1264"/>
    </location>
</feature>
<accession>I7MJ69</accession>
<dbReference type="InterPro" id="IPR011011">
    <property type="entry name" value="Znf_FYVE_PHD"/>
</dbReference>
<sequence length="1340" mass="157969">MQTEQTSKDSKKVDTHEPSLKKMMKKDLSEGPKVTEQINKQGNNVNGQSTQNQQIVKIKDNNDDSSSSDHIVLKRKEGYQTADLQNSAPQNISNKPESDDDDVQIISVSNPTKNNNAVPQRKESGNGNGSNSKQKKKNTNRCKVCKKGGSTSSFKPCKDCARLFHYECIGMKKDLDKDKKYICDQCKDKQKQKRAVEREKEKKKKQKEKEKEKERQLKLESILAEAKKKLEKPKDSKKEETLKFIEEFQAKYPQLVENKKIKFPIEDTLLTIYGEKFQDNQNLAKRPRPQQSKIIPQEYMNDILMIWNFLNSFSEHLENMKFTKEQLYIAMDHKGEESHALLNHIFRNLVRFPVLDIYYTHKIDNHKELSDQPFFIITRVAKEIDQLDTVMQVIWPEFIRHLSYFQQYSINFKDDQNINEILEIMKNKDFSSFYDLDTKHRIKFMALLIACVDDSDSFHDGVIGFKQEQVHEMTKERNDLQVEIKKDELEFQALDAKVKALEQVQKEQSAAILETLSRAESLKKSKELEKEKKELQKIKNQASKLEQALIKKKNKCQQLTYDLPHYINTAQLLGYDHNKSEFWFFHNDRKTIYLRYKESIIDDDRTWCYYNTKEDITNLIKSLNKKGIREKNLYDNLMYLVKNGYLQYKFEDFEKKPNNQANQANTNGTSQKVEGQQTGGIQTTLQFNAKEGLTITQNGENPQEEKKDMEIEEIKKPEDAEQKSAEQNGEAQKNMEDEAEVEETKEQIIQYLSNYDPQAIISKTAQTSTKKKAKGSQQNDKDLSVFQRAKSNYKDIGMIILETEKNFTDYLEKRRCRWANKNNRESFRERVKNVSDPQEIFALLEQLNEGFSAVDHMFIKENAKILENEEESQKMEQEDNEEDNQSVDSDDESFQGLQKNKNGKNSNQNQSDKALFTLEFFESHPQMRSKKLPMRIWGIYSEKCKKNWQNMPMINIMSAYLSSYLFCSIVQRFLQRKKEQYQEKLLQEQNNQLPSFYVADDKKSSGLAASANQKKKNINYNDFDSYKYTDNSLRRSDRQKYRKDLSEPNYDLEDFEEEEQEESRQKEDQDNEDQEEEYRQKSTKVKKNSRFSKNKDTDEYDEEEENEEQQEDEEEEYDASKIEEEEQLEESRQSEEDKDENGDEDDEEQEDNKKSSKKQAKRKLTKSKDLKKQNKKNENEEDNQEQDEEDEQAVKPKILKKGKAKLNKNAQKIQDSDEEEEFQFYKQKDEKNDKKQKHLESNDEPDNEEEEEFSFNKNKNSTKLNSKKQQMKNNQDWDEQCKVCGQHGEVLMCDTCPSVFHLKCIGLKSLPDGDWSCLECQQKLLKQRQTRSSVKRNQKN</sequence>
<dbReference type="Pfam" id="PF02791">
    <property type="entry name" value="DDT"/>
    <property type="match status" value="1"/>
</dbReference>
<dbReference type="Pfam" id="PF15613">
    <property type="entry name" value="WSD"/>
    <property type="match status" value="1"/>
</dbReference>
<feature type="compositionally biased region" description="Low complexity" evidence="8">
    <location>
        <begin position="658"/>
        <end position="684"/>
    </location>
</feature>
<dbReference type="EMBL" id="GG662407">
    <property type="protein sequence ID" value="EAS05159.2"/>
    <property type="molecule type" value="Genomic_DNA"/>
</dbReference>
<protein>
    <submittedName>
        <fullName evidence="11">PHD-finger protein</fullName>
    </submittedName>
</protein>
<dbReference type="PROSITE" id="PS50016">
    <property type="entry name" value="ZF_PHD_2"/>
    <property type="match status" value="2"/>
</dbReference>
<dbReference type="GO" id="GO:0005634">
    <property type="term" value="C:nucleus"/>
    <property type="evidence" value="ECO:0007669"/>
    <property type="project" value="UniProtKB-SubCell"/>
</dbReference>
<dbReference type="InterPro" id="IPR001965">
    <property type="entry name" value="Znf_PHD"/>
</dbReference>
<dbReference type="InterPro" id="IPR059153">
    <property type="entry name" value="NSD_PHD-1st"/>
</dbReference>
<feature type="compositionally biased region" description="Basic and acidic residues" evidence="8">
    <location>
        <begin position="207"/>
        <end position="216"/>
    </location>
</feature>
<evidence type="ECO:0000256" key="2">
    <source>
        <dbReference type="ARBA" id="ARBA00022723"/>
    </source>
</evidence>
<feature type="compositionally biased region" description="Acidic residues" evidence="8">
    <location>
        <begin position="878"/>
        <end position="893"/>
    </location>
</feature>
<dbReference type="InterPro" id="IPR018501">
    <property type="entry name" value="DDT_dom"/>
</dbReference>
<evidence type="ECO:0000256" key="4">
    <source>
        <dbReference type="ARBA" id="ARBA00022833"/>
    </source>
</evidence>
<feature type="compositionally biased region" description="Polar residues" evidence="8">
    <location>
        <begin position="82"/>
        <end position="95"/>
    </location>
</feature>
<dbReference type="Proteomes" id="UP000009168">
    <property type="component" value="Unassembled WGS sequence"/>
</dbReference>
<dbReference type="GeneID" id="7824564"/>
<dbReference type="InterPro" id="IPR019786">
    <property type="entry name" value="Zinc_finger_PHD-type_CS"/>
</dbReference>
<evidence type="ECO:0000313" key="12">
    <source>
        <dbReference type="Proteomes" id="UP000009168"/>
    </source>
</evidence>
<proteinExistence type="predicted"/>
<evidence type="ECO:0000313" key="11">
    <source>
        <dbReference type="EMBL" id="EAS05159.2"/>
    </source>
</evidence>
<evidence type="ECO:0000256" key="7">
    <source>
        <dbReference type="SAM" id="Coils"/>
    </source>
</evidence>
<feature type="domain" description="PHD-type" evidence="9">
    <location>
        <begin position="1278"/>
        <end position="1323"/>
    </location>
</feature>
<feature type="domain" description="PHD-type" evidence="9">
    <location>
        <begin position="139"/>
        <end position="189"/>
    </location>
</feature>
<evidence type="ECO:0000256" key="3">
    <source>
        <dbReference type="ARBA" id="ARBA00022771"/>
    </source>
</evidence>
<dbReference type="InterPro" id="IPR013083">
    <property type="entry name" value="Znf_RING/FYVE/PHD"/>
</dbReference>
<feature type="compositionally biased region" description="Basic residues" evidence="8">
    <location>
        <begin position="1155"/>
        <end position="1165"/>
    </location>
</feature>
<keyword evidence="2" id="KW-0479">Metal-binding</keyword>
<evidence type="ECO:0000256" key="8">
    <source>
        <dbReference type="SAM" id="MobiDB-lite"/>
    </source>
</evidence>
<evidence type="ECO:0000259" key="10">
    <source>
        <dbReference type="PROSITE" id="PS50827"/>
    </source>
</evidence>
<feature type="region of interest" description="Disordered" evidence="8">
    <location>
        <begin position="869"/>
        <end position="909"/>
    </location>
</feature>
<feature type="compositionally biased region" description="Acidic residues" evidence="8">
    <location>
        <begin position="1098"/>
        <end position="1128"/>
    </location>
</feature>
<feature type="compositionally biased region" description="Basic and acidic residues" evidence="8">
    <location>
        <begin position="1166"/>
        <end position="1178"/>
    </location>
</feature>
<dbReference type="GO" id="GO:0008270">
    <property type="term" value="F:zinc ion binding"/>
    <property type="evidence" value="ECO:0007669"/>
    <property type="project" value="UniProtKB-KW"/>
</dbReference>
<dbReference type="STRING" id="312017.I7MJ69"/>
<dbReference type="Gene3D" id="3.30.40.10">
    <property type="entry name" value="Zinc/RING finger domain, C3HC4 (zinc finger)"/>
    <property type="match status" value="2"/>
</dbReference>
<feature type="compositionally biased region" description="Polar residues" evidence="8">
    <location>
        <begin position="106"/>
        <end position="118"/>
    </location>
</feature>
<dbReference type="InterPro" id="IPR019787">
    <property type="entry name" value="Znf_PHD-finger"/>
</dbReference>
<organism evidence="11 12">
    <name type="scientific">Tetrahymena thermophila (strain SB210)</name>
    <dbReference type="NCBI Taxonomy" id="312017"/>
    <lineage>
        <taxon>Eukaryota</taxon>
        <taxon>Sar</taxon>
        <taxon>Alveolata</taxon>
        <taxon>Ciliophora</taxon>
        <taxon>Intramacronucleata</taxon>
        <taxon>Oligohymenophorea</taxon>
        <taxon>Hymenostomatida</taxon>
        <taxon>Tetrahymenina</taxon>
        <taxon>Tetrahymenidae</taxon>
        <taxon>Tetrahymena</taxon>
    </lineage>
</organism>
<keyword evidence="5" id="KW-0539">Nucleus</keyword>
<gene>
    <name evidence="11" type="ORF">TTHERM_00766440</name>
</gene>
<feature type="compositionally biased region" description="Acidic residues" evidence="8">
    <location>
        <begin position="1242"/>
        <end position="1253"/>
    </location>
</feature>
<keyword evidence="7" id="KW-0175">Coiled coil</keyword>
<dbReference type="PANTHER" id="PTHR15546">
    <property type="entry name" value="BROMODOMAIN ADJACENT TO ZINC FINGER DOMAIN, 2A"/>
    <property type="match status" value="1"/>
</dbReference>
<feature type="compositionally biased region" description="Basic residues" evidence="8">
    <location>
        <begin position="1197"/>
        <end position="1206"/>
    </location>
</feature>
<feature type="compositionally biased region" description="Low complexity" evidence="8">
    <location>
        <begin position="895"/>
        <end position="909"/>
    </location>
</feature>
<feature type="compositionally biased region" description="Basic and acidic residues" evidence="8">
    <location>
        <begin position="1034"/>
        <end position="1046"/>
    </location>
</feature>
<dbReference type="CDD" id="cd15489">
    <property type="entry name" value="PHD_SF"/>
    <property type="match status" value="1"/>
</dbReference>
<dbReference type="eggNOG" id="KOG0383">
    <property type="taxonomic scope" value="Eukaryota"/>
</dbReference>
<feature type="coiled-coil region" evidence="7">
    <location>
        <begin position="470"/>
        <end position="555"/>
    </location>
</feature>
<evidence type="ECO:0000256" key="5">
    <source>
        <dbReference type="ARBA" id="ARBA00023242"/>
    </source>
</evidence>
<feature type="compositionally biased region" description="Acidic residues" evidence="8">
    <location>
        <begin position="1179"/>
        <end position="1191"/>
    </location>
</feature>
<feature type="compositionally biased region" description="Basic and acidic residues" evidence="8">
    <location>
        <begin position="703"/>
        <end position="724"/>
    </location>
</feature>
<feature type="compositionally biased region" description="Polar residues" evidence="8">
    <location>
        <begin position="36"/>
        <end position="55"/>
    </location>
</feature>
<dbReference type="PROSITE" id="PS01359">
    <property type="entry name" value="ZF_PHD_1"/>
    <property type="match status" value="1"/>
</dbReference>
<feature type="compositionally biased region" description="Acidic residues" evidence="8">
    <location>
        <begin position="1050"/>
        <end position="1061"/>
    </location>
</feature>
<feature type="compositionally biased region" description="Basic and acidic residues" evidence="8">
    <location>
        <begin position="1"/>
        <end position="30"/>
    </location>
</feature>
<keyword evidence="12" id="KW-1185">Reference proteome</keyword>
<dbReference type="RefSeq" id="XP_001025404.2">
    <property type="nucleotide sequence ID" value="XM_001025404.2"/>
</dbReference>
<keyword evidence="4" id="KW-0862">Zinc</keyword>
<dbReference type="InterPro" id="IPR053271">
    <property type="entry name" value="DDT_domain"/>
</dbReference>
<feature type="region of interest" description="Disordered" evidence="8">
    <location>
        <begin position="658"/>
        <end position="744"/>
    </location>
</feature>
<name>I7MJ69_TETTS</name>
<reference evidence="12" key="1">
    <citation type="journal article" date="2006" name="PLoS Biol.">
        <title>Macronuclear genome sequence of the ciliate Tetrahymena thermophila, a model eukaryote.</title>
        <authorList>
            <person name="Eisen J.A."/>
            <person name="Coyne R.S."/>
            <person name="Wu M."/>
            <person name="Wu D."/>
            <person name="Thiagarajan M."/>
            <person name="Wortman J.R."/>
            <person name="Badger J.H."/>
            <person name="Ren Q."/>
            <person name="Amedeo P."/>
            <person name="Jones K.M."/>
            <person name="Tallon L.J."/>
            <person name="Delcher A.L."/>
            <person name="Salzberg S.L."/>
            <person name="Silva J.C."/>
            <person name="Haas B.J."/>
            <person name="Majoros W.H."/>
            <person name="Farzad M."/>
            <person name="Carlton J.M."/>
            <person name="Smith R.K. Jr."/>
            <person name="Garg J."/>
            <person name="Pearlman R.E."/>
            <person name="Karrer K.M."/>
            <person name="Sun L."/>
            <person name="Manning G."/>
            <person name="Elde N.C."/>
            <person name="Turkewitz A.P."/>
            <person name="Asai D.J."/>
            <person name="Wilkes D.E."/>
            <person name="Wang Y."/>
            <person name="Cai H."/>
            <person name="Collins K."/>
            <person name="Stewart B.A."/>
            <person name="Lee S.R."/>
            <person name="Wilamowska K."/>
            <person name="Weinberg Z."/>
            <person name="Ruzzo W.L."/>
            <person name="Wloga D."/>
            <person name="Gaertig J."/>
            <person name="Frankel J."/>
            <person name="Tsao C.-C."/>
            <person name="Gorovsky M.A."/>
            <person name="Keeling P.J."/>
            <person name="Waller R.F."/>
            <person name="Patron N.J."/>
            <person name="Cherry J.M."/>
            <person name="Stover N.A."/>
            <person name="Krieger C.J."/>
            <person name="del Toro C."/>
            <person name="Ryder H.F."/>
            <person name="Williamson S.C."/>
            <person name="Barbeau R.A."/>
            <person name="Hamilton E.P."/>
            <person name="Orias E."/>
        </authorList>
    </citation>
    <scope>NUCLEOTIDE SEQUENCE [LARGE SCALE GENOMIC DNA]</scope>
    <source>
        <strain evidence="12">SB210</strain>
    </source>
</reference>
<evidence type="ECO:0000256" key="6">
    <source>
        <dbReference type="PROSITE-ProRule" id="PRU00146"/>
    </source>
</evidence>
<feature type="domain" description="DDT" evidence="10">
    <location>
        <begin position="297"/>
        <end position="359"/>
    </location>
</feature>
<dbReference type="KEGG" id="tet:TTHERM_00766440"/>
<dbReference type="PANTHER" id="PTHR15546:SF2">
    <property type="entry name" value="DDT DOMAIN-CONTAINING PROTEIN DDB_G0282237"/>
    <property type="match status" value="1"/>
</dbReference>
<evidence type="ECO:0000256" key="1">
    <source>
        <dbReference type="ARBA" id="ARBA00004123"/>
    </source>
</evidence>
<dbReference type="Pfam" id="PF23011">
    <property type="entry name" value="PHD-1st_NSD"/>
    <property type="match status" value="1"/>
</dbReference>
<feature type="region of interest" description="Disordered" evidence="8">
    <location>
        <begin position="193"/>
        <end position="216"/>
    </location>
</feature>
<dbReference type="OrthoDB" id="336088at2759"/>
<dbReference type="InterPro" id="IPR028941">
    <property type="entry name" value="WHIM2_dom"/>
</dbReference>
<dbReference type="PROSITE" id="PS50827">
    <property type="entry name" value="DDT"/>
    <property type="match status" value="1"/>
</dbReference>
<feature type="compositionally biased region" description="Basic and acidic residues" evidence="8">
    <location>
        <begin position="1226"/>
        <end position="1241"/>
    </location>
</feature>
<dbReference type="InParanoid" id="I7MJ69"/>